<dbReference type="PROSITE" id="PS00108">
    <property type="entry name" value="PROTEIN_KINASE_ST"/>
    <property type="match status" value="1"/>
</dbReference>
<dbReference type="PANTHER" id="PTHR43289">
    <property type="entry name" value="MITOGEN-ACTIVATED PROTEIN KINASE KINASE KINASE 20-RELATED"/>
    <property type="match status" value="1"/>
</dbReference>
<keyword evidence="3" id="KW-0808">Transferase</keyword>
<dbReference type="PROSITE" id="PS00107">
    <property type="entry name" value="PROTEIN_KINASE_ATP"/>
    <property type="match status" value="1"/>
</dbReference>
<evidence type="ECO:0000256" key="8">
    <source>
        <dbReference type="SAM" id="Phobius"/>
    </source>
</evidence>
<dbReference type="Pfam" id="PF00069">
    <property type="entry name" value="Pkinase"/>
    <property type="match status" value="1"/>
</dbReference>
<keyword evidence="4 7" id="KW-0547">Nucleotide-binding</keyword>
<dbReference type="Proteomes" id="UP000235116">
    <property type="component" value="Chromosome"/>
</dbReference>
<dbReference type="RefSeq" id="WP_101895303.1">
    <property type="nucleotide sequence ID" value="NZ_CP022684.1"/>
</dbReference>
<feature type="domain" description="Protein kinase" evidence="9">
    <location>
        <begin position="10"/>
        <end position="272"/>
    </location>
</feature>
<evidence type="ECO:0000256" key="4">
    <source>
        <dbReference type="ARBA" id="ARBA00022741"/>
    </source>
</evidence>
<dbReference type="EMBL" id="CP022684">
    <property type="protein sequence ID" value="AUM13928.1"/>
    <property type="molecule type" value="Genomic_DNA"/>
</dbReference>
<dbReference type="SMART" id="SM00220">
    <property type="entry name" value="S_TKc"/>
    <property type="match status" value="1"/>
</dbReference>
<accession>A0A2K9LNL4</accession>
<dbReference type="AlphaFoldDB" id="A0A2K9LNL4"/>
<dbReference type="Gene3D" id="3.30.200.20">
    <property type="entry name" value="Phosphorylase Kinase, domain 1"/>
    <property type="match status" value="1"/>
</dbReference>
<keyword evidence="8" id="KW-0812">Transmembrane</keyword>
<dbReference type="GO" id="GO:0005524">
    <property type="term" value="F:ATP binding"/>
    <property type="evidence" value="ECO:0007669"/>
    <property type="project" value="UniProtKB-UniRule"/>
</dbReference>
<keyword evidence="2" id="KW-0723">Serine/threonine-protein kinase</keyword>
<keyword evidence="11" id="KW-1185">Reference proteome</keyword>
<keyword evidence="6 7" id="KW-0067">ATP-binding</keyword>
<name>A0A2K9LNL4_9GAMM</name>
<dbReference type="InterPro" id="IPR017441">
    <property type="entry name" value="Protein_kinase_ATP_BS"/>
</dbReference>
<dbReference type="InterPro" id="IPR008271">
    <property type="entry name" value="Ser/Thr_kinase_AS"/>
</dbReference>
<keyword evidence="8" id="KW-0472">Membrane</keyword>
<sequence length="427" mass="47155">MSQPQTLGKYQIQGLLGKGAMGVVYKGFDPNIARAVAIKTIHASLLDTEMGRELLDRFRNEAQAVGRLNHANIVSIYEFDQDRGTPYFVMEYVEGHDLKTLIKEGRKYSPSETVHIISAILSALDYTHKLGIVHRDIKPANVFITHNGQIKLADFGIARVDNAELTQMGSVLGTPSYMSPEQCKGLPVDARSDLFSTGVVLYELLVGRKPFAGDNTHAIMHSVLSAEPDRPTHKDQSVPKAFDGIIKKALAKDVQQRYQTAAAFRDDLQKAVQPAASKGSNKLVISLAAGVVLALAVAGGMWFKTQRDHKIVQPGVDVVQSGVLSAKEQAKVDRLMAVAEAHFKVGRLVSPQGSNAFEAYQLVLQVDPQDSDALEGINRVKNRFFKRAQLLALEGRREDVQKHLELAERLFPNDDRIMLLRNRANEQ</sequence>
<feature type="binding site" evidence="7">
    <location>
        <position position="39"/>
    </location>
    <ligand>
        <name>ATP</name>
        <dbReference type="ChEBI" id="CHEBI:30616"/>
    </ligand>
</feature>
<evidence type="ECO:0000256" key="5">
    <source>
        <dbReference type="ARBA" id="ARBA00022777"/>
    </source>
</evidence>
<evidence type="ECO:0000259" key="9">
    <source>
        <dbReference type="PROSITE" id="PS50011"/>
    </source>
</evidence>
<dbReference type="InterPro" id="IPR011009">
    <property type="entry name" value="Kinase-like_dom_sf"/>
</dbReference>
<keyword evidence="8" id="KW-1133">Transmembrane helix</keyword>
<dbReference type="KEGG" id="kak:Kalk_16505"/>
<dbReference type="OrthoDB" id="9801841at2"/>
<evidence type="ECO:0000256" key="7">
    <source>
        <dbReference type="PROSITE-ProRule" id="PRU10141"/>
    </source>
</evidence>
<proteinExistence type="predicted"/>
<dbReference type="PROSITE" id="PS50011">
    <property type="entry name" value="PROTEIN_KINASE_DOM"/>
    <property type="match status" value="1"/>
</dbReference>
<dbReference type="GO" id="GO:0004674">
    <property type="term" value="F:protein serine/threonine kinase activity"/>
    <property type="evidence" value="ECO:0007669"/>
    <property type="project" value="UniProtKB-KW"/>
</dbReference>
<dbReference type="CDD" id="cd14014">
    <property type="entry name" value="STKc_PknB_like"/>
    <property type="match status" value="1"/>
</dbReference>
<dbReference type="FunFam" id="1.10.510.10:FF:000021">
    <property type="entry name" value="Serine/threonine protein kinase"/>
    <property type="match status" value="1"/>
</dbReference>
<organism evidence="10 11">
    <name type="scientific">Ketobacter alkanivorans</name>
    <dbReference type="NCBI Taxonomy" id="1917421"/>
    <lineage>
        <taxon>Bacteria</taxon>
        <taxon>Pseudomonadati</taxon>
        <taxon>Pseudomonadota</taxon>
        <taxon>Gammaproteobacteria</taxon>
        <taxon>Pseudomonadales</taxon>
        <taxon>Ketobacteraceae</taxon>
        <taxon>Ketobacter</taxon>
    </lineage>
</organism>
<reference evidence="11" key="1">
    <citation type="submission" date="2017-08" db="EMBL/GenBank/DDBJ databases">
        <title>Direct submision.</title>
        <authorList>
            <person name="Kim S.-J."/>
            <person name="Rhee S.-K."/>
        </authorList>
    </citation>
    <scope>NUCLEOTIDE SEQUENCE [LARGE SCALE GENOMIC DNA]</scope>
    <source>
        <strain evidence="11">GI5</strain>
    </source>
</reference>
<dbReference type="InterPro" id="IPR000719">
    <property type="entry name" value="Prot_kinase_dom"/>
</dbReference>
<dbReference type="PANTHER" id="PTHR43289:SF6">
    <property type="entry name" value="SERINE_THREONINE-PROTEIN KINASE NEKL-3"/>
    <property type="match status" value="1"/>
</dbReference>
<dbReference type="Gene3D" id="1.10.510.10">
    <property type="entry name" value="Transferase(Phosphotransferase) domain 1"/>
    <property type="match status" value="1"/>
</dbReference>
<evidence type="ECO:0000256" key="3">
    <source>
        <dbReference type="ARBA" id="ARBA00022679"/>
    </source>
</evidence>
<evidence type="ECO:0000256" key="2">
    <source>
        <dbReference type="ARBA" id="ARBA00022527"/>
    </source>
</evidence>
<evidence type="ECO:0000256" key="1">
    <source>
        <dbReference type="ARBA" id="ARBA00012513"/>
    </source>
</evidence>
<evidence type="ECO:0000313" key="10">
    <source>
        <dbReference type="EMBL" id="AUM13928.1"/>
    </source>
</evidence>
<protein>
    <recommendedName>
        <fullName evidence="1">non-specific serine/threonine protein kinase</fullName>
        <ecNumber evidence="1">2.7.11.1</ecNumber>
    </recommendedName>
</protein>
<evidence type="ECO:0000256" key="6">
    <source>
        <dbReference type="ARBA" id="ARBA00022840"/>
    </source>
</evidence>
<gene>
    <name evidence="10" type="ORF">Kalk_16505</name>
</gene>
<dbReference type="SUPFAM" id="SSF56112">
    <property type="entry name" value="Protein kinase-like (PK-like)"/>
    <property type="match status" value="1"/>
</dbReference>
<feature type="transmembrane region" description="Helical" evidence="8">
    <location>
        <begin position="283"/>
        <end position="303"/>
    </location>
</feature>
<evidence type="ECO:0000313" key="11">
    <source>
        <dbReference type="Proteomes" id="UP000235116"/>
    </source>
</evidence>
<keyword evidence="5" id="KW-0418">Kinase</keyword>
<dbReference type="EC" id="2.7.11.1" evidence="1"/>